<evidence type="ECO:0000256" key="5">
    <source>
        <dbReference type="SAM" id="Phobius"/>
    </source>
</evidence>
<dbReference type="Gene3D" id="3.40.50.410">
    <property type="entry name" value="von Willebrand factor, type A domain"/>
    <property type="match status" value="1"/>
</dbReference>
<organism evidence="7 8">
    <name type="scientific">Tessaracoccus rhinocerotis</name>
    <dbReference type="NCBI Taxonomy" id="1689449"/>
    <lineage>
        <taxon>Bacteria</taxon>
        <taxon>Bacillati</taxon>
        <taxon>Actinomycetota</taxon>
        <taxon>Actinomycetes</taxon>
        <taxon>Propionibacteriales</taxon>
        <taxon>Propionibacteriaceae</taxon>
        <taxon>Tessaracoccus</taxon>
    </lineage>
</organism>
<keyword evidence="3 5" id="KW-1133">Transmembrane helix</keyword>
<keyword evidence="8" id="KW-1185">Reference proteome</keyword>
<dbReference type="Pfam" id="PF07584">
    <property type="entry name" value="BatA"/>
    <property type="match status" value="1"/>
</dbReference>
<dbReference type="PROSITE" id="PS50234">
    <property type="entry name" value="VWFA"/>
    <property type="match status" value="1"/>
</dbReference>
<dbReference type="EMBL" id="VKKG01000001">
    <property type="protein sequence ID" value="TRY19475.1"/>
    <property type="molecule type" value="Genomic_DNA"/>
</dbReference>
<dbReference type="InterPro" id="IPR002035">
    <property type="entry name" value="VWF_A"/>
</dbReference>
<dbReference type="SMART" id="SM00327">
    <property type="entry name" value="VWA"/>
    <property type="match status" value="1"/>
</dbReference>
<reference evidence="7 8" key="1">
    <citation type="submission" date="2019-07" db="EMBL/GenBank/DDBJ databases">
        <authorList>
            <person name="Zhou L.-Y."/>
        </authorList>
    </citation>
    <scope>NUCLEOTIDE SEQUENCE [LARGE SCALE GENOMIC DNA]</scope>
    <source>
        <strain evidence="7 8">YIM 101269</strain>
    </source>
</reference>
<keyword evidence="4 5" id="KW-0472">Membrane</keyword>
<dbReference type="Pfam" id="PF13519">
    <property type="entry name" value="VWA_2"/>
    <property type="match status" value="1"/>
</dbReference>
<keyword evidence="2 5" id="KW-0812">Transmembrane</keyword>
<feature type="transmembrane region" description="Helical" evidence="5">
    <location>
        <begin position="18"/>
        <end position="35"/>
    </location>
</feature>
<evidence type="ECO:0000256" key="2">
    <source>
        <dbReference type="ARBA" id="ARBA00022692"/>
    </source>
</evidence>
<gene>
    <name evidence="7" type="ORF">FOJ82_00760</name>
</gene>
<evidence type="ECO:0000256" key="3">
    <source>
        <dbReference type="ARBA" id="ARBA00022989"/>
    </source>
</evidence>
<sequence>MIPQLVPLLLPEFKTPERLWVLVTLPVLVLLYILLMRMKGRVSFRFTNTGVLGSVVGSQRRWTRHLAVAMSLCSLVALGLAWAQPLGTEKVPRERATVVMVVDTSLSMQAEDVEPDRLAAAKQGALDFVNELPDGYNVALVSLNGTPQIKMPPSTDRGAFERALMALQLEEGTAIGEAITVSLEAIEQAPVGEDEESPPAMVVMLSDGTNTVGAGHSGPAAAAKAAEVPVFTIAYGTQNGYVDVDGARENVAPDVATLKAIAEETGGTAVNADSADSLADAYQEIGSSVGYEEVAKPITAQYAFGALGFAIVAALGAVMMAARWPR</sequence>
<dbReference type="SUPFAM" id="SSF53300">
    <property type="entry name" value="vWA-like"/>
    <property type="match status" value="1"/>
</dbReference>
<evidence type="ECO:0000256" key="1">
    <source>
        <dbReference type="ARBA" id="ARBA00022475"/>
    </source>
</evidence>
<proteinExistence type="predicted"/>
<dbReference type="InterPro" id="IPR050768">
    <property type="entry name" value="UPF0353/GerABKA_families"/>
</dbReference>
<feature type="transmembrane region" description="Helical" evidence="5">
    <location>
        <begin position="302"/>
        <end position="322"/>
    </location>
</feature>
<dbReference type="OrthoDB" id="8882959at2"/>
<dbReference type="PANTHER" id="PTHR22550">
    <property type="entry name" value="SPORE GERMINATION PROTEIN"/>
    <property type="match status" value="1"/>
</dbReference>
<comment type="caution">
    <text evidence="7">The sequence shown here is derived from an EMBL/GenBank/DDBJ whole genome shotgun (WGS) entry which is preliminary data.</text>
</comment>
<feature type="domain" description="VWFA" evidence="6">
    <location>
        <begin position="97"/>
        <end position="285"/>
    </location>
</feature>
<accession>A0A553K450</accession>
<evidence type="ECO:0000313" key="7">
    <source>
        <dbReference type="EMBL" id="TRY19475.1"/>
    </source>
</evidence>
<dbReference type="PANTHER" id="PTHR22550:SF5">
    <property type="entry name" value="LEUCINE ZIPPER PROTEIN 4"/>
    <property type="match status" value="1"/>
</dbReference>
<protein>
    <submittedName>
        <fullName evidence="7">VWA domain-containing protein</fullName>
    </submittedName>
</protein>
<evidence type="ECO:0000259" key="6">
    <source>
        <dbReference type="PROSITE" id="PS50234"/>
    </source>
</evidence>
<evidence type="ECO:0000313" key="8">
    <source>
        <dbReference type="Proteomes" id="UP000317638"/>
    </source>
</evidence>
<dbReference type="InterPro" id="IPR036465">
    <property type="entry name" value="vWFA_dom_sf"/>
</dbReference>
<keyword evidence="1" id="KW-1003">Cell membrane</keyword>
<dbReference type="AlphaFoldDB" id="A0A553K450"/>
<name>A0A553K450_9ACTN</name>
<evidence type="ECO:0000256" key="4">
    <source>
        <dbReference type="ARBA" id="ARBA00023136"/>
    </source>
</evidence>
<dbReference type="Proteomes" id="UP000317638">
    <property type="component" value="Unassembled WGS sequence"/>
</dbReference>
<dbReference type="InterPro" id="IPR024163">
    <property type="entry name" value="Aerotolerance_reg_N"/>
</dbReference>